<dbReference type="EMBL" id="NMUH01000959">
    <property type="protein sequence ID" value="MQL87191.1"/>
    <property type="molecule type" value="Genomic_DNA"/>
</dbReference>
<accession>A0A843UUM1</accession>
<dbReference type="Proteomes" id="UP000652761">
    <property type="component" value="Unassembled WGS sequence"/>
</dbReference>
<comment type="caution">
    <text evidence="2">The sequence shown here is derived from an EMBL/GenBank/DDBJ whole genome shotgun (WGS) entry which is preliminary data.</text>
</comment>
<name>A0A843UUM1_COLES</name>
<reference evidence="2" key="1">
    <citation type="submission" date="2017-07" db="EMBL/GenBank/DDBJ databases">
        <title>Taro Niue Genome Assembly and Annotation.</title>
        <authorList>
            <person name="Atibalentja N."/>
            <person name="Keating K."/>
            <person name="Fields C.J."/>
        </authorList>
    </citation>
    <scope>NUCLEOTIDE SEQUENCE</scope>
    <source>
        <strain evidence="2">Niue_2</strain>
        <tissue evidence="2">Leaf</tissue>
    </source>
</reference>
<dbReference type="AlphaFoldDB" id="A0A843UUM1"/>
<keyword evidence="3" id="KW-1185">Reference proteome</keyword>
<organism evidence="2 3">
    <name type="scientific">Colocasia esculenta</name>
    <name type="common">Wild taro</name>
    <name type="synonym">Arum esculentum</name>
    <dbReference type="NCBI Taxonomy" id="4460"/>
    <lineage>
        <taxon>Eukaryota</taxon>
        <taxon>Viridiplantae</taxon>
        <taxon>Streptophyta</taxon>
        <taxon>Embryophyta</taxon>
        <taxon>Tracheophyta</taxon>
        <taxon>Spermatophyta</taxon>
        <taxon>Magnoliopsida</taxon>
        <taxon>Liliopsida</taxon>
        <taxon>Araceae</taxon>
        <taxon>Aroideae</taxon>
        <taxon>Colocasieae</taxon>
        <taxon>Colocasia</taxon>
    </lineage>
</organism>
<evidence type="ECO:0000256" key="1">
    <source>
        <dbReference type="SAM" id="MobiDB-lite"/>
    </source>
</evidence>
<feature type="region of interest" description="Disordered" evidence="1">
    <location>
        <begin position="50"/>
        <end position="70"/>
    </location>
</feature>
<proteinExistence type="predicted"/>
<evidence type="ECO:0000313" key="3">
    <source>
        <dbReference type="Proteomes" id="UP000652761"/>
    </source>
</evidence>
<feature type="compositionally biased region" description="Polar residues" evidence="1">
    <location>
        <begin position="58"/>
        <end position="70"/>
    </location>
</feature>
<gene>
    <name evidence="2" type="ORF">Taro_019727</name>
</gene>
<sequence>MGEPMAAAAARATRWTVEANAGGGAAGRRCRPTVAALTPARRELTAAAAAGGRAWDATKSTHQSSSSCHA</sequence>
<evidence type="ECO:0000313" key="2">
    <source>
        <dbReference type="EMBL" id="MQL87191.1"/>
    </source>
</evidence>
<protein>
    <submittedName>
        <fullName evidence="2">Uncharacterized protein</fullName>
    </submittedName>
</protein>